<evidence type="ECO:0000259" key="6">
    <source>
        <dbReference type="Pfam" id="PF02826"/>
    </source>
</evidence>
<evidence type="ECO:0000256" key="3">
    <source>
        <dbReference type="ARBA" id="ARBA00023027"/>
    </source>
</evidence>
<comment type="caution">
    <text evidence="7">The sequence shown here is derived from an EMBL/GenBank/DDBJ whole genome shotgun (WGS) entry which is preliminary data.</text>
</comment>
<keyword evidence="8" id="KW-1185">Reference proteome</keyword>
<feature type="domain" description="D-isomer specific 2-hydroxyacid dehydrogenase catalytic" evidence="5">
    <location>
        <begin position="17"/>
        <end position="315"/>
    </location>
</feature>
<dbReference type="GO" id="GO:0016618">
    <property type="term" value="F:hydroxypyruvate reductase [NAD(P)H] activity"/>
    <property type="evidence" value="ECO:0007669"/>
    <property type="project" value="TreeGrafter"/>
</dbReference>
<dbReference type="Proteomes" id="UP000318431">
    <property type="component" value="Unassembled WGS sequence"/>
</dbReference>
<dbReference type="GO" id="GO:0030267">
    <property type="term" value="F:glyoxylate reductase (NADPH) activity"/>
    <property type="evidence" value="ECO:0007669"/>
    <property type="project" value="TreeGrafter"/>
</dbReference>
<protein>
    <submittedName>
        <fullName evidence="7">D-3-phosphoglycerate dehydrogenase</fullName>
    </submittedName>
</protein>
<dbReference type="InterPro" id="IPR006139">
    <property type="entry name" value="D-isomer_2_OHA_DH_cat_dom"/>
</dbReference>
<dbReference type="InterPro" id="IPR006140">
    <property type="entry name" value="D-isomer_DH_NAD-bd"/>
</dbReference>
<dbReference type="GO" id="GO:0051287">
    <property type="term" value="F:NAD binding"/>
    <property type="evidence" value="ECO:0007669"/>
    <property type="project" value="InterPro"/>
</dbReference>
<dbReference type="InterPro" id="IPR050223">
    <property type="entry name" value="D-isomer_2-hydroxyacid_DH"/>
</dbReference>
<dbReference type="AlphaFoldDB" id="A0A562RLB7"/>
<accession>A0A562RLB7</accession>
<evidence type="ECO:0000313" key="8">
    <source>
        <dbReference type="Proteomes" id="UP000318431"/>
    </source>
</evidence>
<dbReference type="SUPFAM" id="SSF51735">
    <property type="entry name" value="NAD(P)-binding Rossmann-fold domains"/>
    <property type="match status" value="1"/>
</dbReference>
<evidence type="ECO:0000256" key="4">
    <source>
        <dbReference type="RuleBase" id="RU003719"/>
    </source>
</evidence>
<evidence type="ECO:0000313" key="7">
    <source>
        <dbReference type="EMBL" id="TWI69683.1"/>
    </source>
</evidence>
<gene>
    <name evidence="7" type="ORF">IP91_00756</name>
</gene>
<keyword evidence="2 4" id="KW-0560">Oxidoreductase</keyword>
<feature type="domain" description="D-isomer specific 2-hydroxyacid dehydrogenase NAD-binding" evidence="6">
    <location>
        <begin position="111"/>
        <end position="284"/>
    </location>
</feature>
<dbReference type="EMBL" id="VLLB01000001">
    <property type="protein sequence ID" value="TWI69683.1"/>
    <property type="molecule type" value="Genomic_DNA"/>
</dbReference>
<dbReference type="Pfam" id="PF02826">
    <property type="entry name" value="2-Hacid_dh_C"/>
    <property type="match status" value="1"/>
</dbReference>
<dbReference type="Pfam" id="PF00389">
    <property type="entry name" value="2-Hacid_dh"/>
    <property type="match status" value="1"/>
</dbReference>
<organism evidence="7 8">
    <name type="scientific">Pseudoduganella lurida</name>
    <dbReference type="NCBI Taxonomy" id="1036180"/>
    <lineage>
        <taxon>Bacteria</taxon>
        <taxon>Pseudomonadati</taxon>
        <taxon>Pseudomonadota</taxon>
        <taxon>Betaproteobacteria</taxon>
        <taxon>Burkholderiales</taxon>
        <taxon>Oxalobacteraceae</taxon>
        <taxon>Telluria group</taxon>
        <taxon>Pseudoduganella</taxon>
    </lineage>
</organism>
<reference evidence="7 8" key="1">
    <citation type="journal article" date="2015" name="Stand. Genomic Sci.">
        <title>Genomic Encyclopedia of Bacterial and Archaeal Type Strains, Phase III: the genomes of soil and plant-associated and newly described type strains.</title>
        <authorList>
            <person name="Whitman W.B."/>
            <person name="Woyke T."/>
            <person name="Klenk H.P."/>
            <person name="Zhou Y."/>
            <person name="Lilburn T.G."/>
            <person name="Beck B.J."/>
            <person name="De Vos P."/>
            <person name="Vandamme P."/>
            <person name="Eisen J.A."/>
            <person name="Garrity G."/>
            <person name="Hugenholtz P."/>
            <person name="Kyrpides N.C."/>
        </authorList>
    </citation>
    <scope>NUCLEOTIDE SEQUENCE [LARGE SCALE GENOMIC DNA]</scope>
    <source>
        <strain evidence="7 8">CGMCC 1.10822</strain>
    </source>
</reference>
<proteinExistence type="inferred from homology"/>
<dbReference type="SUPFAM" id="SSF52283">
    <property type="entry name" value="Formate/glycerate dehydrogenase catalytic domain-like"/>
    <property type="match status" value="1"/>
</dbReference>
<dbReference type="InterPro" id="IPR036291">
    <property type="entry name" value="NAD(P)-bd_dom_sf"/>
</dbReference>
<dbReference type="PANTHER" id="PTHR10996">
    <property type="entry name" value="2-HYDROXYACID DEHYDROGENASE-RELATED"/>
    <property type="match status" value="1"/>
</dbReference>
<sequence length="316" mass="32443">MKPQVLVMAASPSAAVMAQFDRHFDCHHVWQLPAAERAACIAKVAPDVRALATTGTIGVDAALAAQLPRLEIVAVNGIGVDAVDFDVLRPRGIAVTNTPGVLTDDVADLAVALLLAAARRIPALDTYVREGQWAKGVALQPARAVRGKVAGIYGFGRIGKAVAARLAAFGMALRYWQPNVVAGTDVPRSASLLALAEESDYLVVCAPGGAATRGLVDETVLAALGAEGTLVNVARGTIVDEPALIAALADGRLGAAALDVFAGEPAVPAALAALPNVVLTPHVGSLTVETRHAMGQLVVDNLLAHFAGQPLLTPVR</sequence>
<dbReference type="RefSeq" id="WP_145647425.1">
    <property type="nucleotide sequence ID" value="NZ_VLLB01000001.1"/>
</dbReference>
<comment type="similarity">
    <text evidence="4">Belongs to the D-isomer specific 2-hydroxyacid dehydrogenase family.</text>
</comment>
<dbReference type="PANTHER" id="PTHR10996:SF178">
    <property type="entry name" value="2-HYDROXYACID DEHYDROGENASE YGL185C-RELATED"/>
    <property type="match status" value="1"/>
</dbReference>
<evidence type="ECO:0000259" key="5">
    <source>
        <dbReference type="Pfam" id="PF00389"/>
    </source>
</evidence>
<dbReference type="CDD" id="cd12156">
    <property type="entry name" value="HPPR"/>
    <property type="match status" value="1"/>
</dbReference>
<dbReference type="OrthoDB" id="9805416at2"/>
<keyword evidence="1" id="KW-0521">NADP</keyword>
<dbReference type="GO" id="GO:0005829">
    <property type="term" value="C:cytosol"/>
    <property type="evidence" value="ECO:0007669"/>
    <property type="project" value="TreeGrafter"/>
</dbReference>
<dbReference type="FunFam" id="3.40.50.720:FF:000213">
    <property type="entry name" value="Putative 2-hydroxyacid dehydrogenase"/>
    <property type="match status" value="1"/>
</dbReference>
<name>A0A562RLB7_9BURK</name>
<evidence type="ECO:0000256" key="2">
    <source>
        <dbReference type="ARBA" id="ARBA00023002"/>
    </source>
</evidence>
<dbReference type="Gene3D" id="3.40.50.720">
    <property type="entry name" value="NAD(P)-binding Rossmann-like Domain"/>
    <property type="match status" value="2"/>
</dbReference>
<evidence type="ECO:0000256" key="1">
    <source>
        <dbReference type="ARBA" id="ARBA00022857"/>
    </source>
</evidence>
<keyword evidence="3" id="KW-0520">NAD</keyword>